<keyword evidence="10" id="KW-0812">Transmembrane</keyword>
<dbReference type="GO" id="GO:0020037">
    <property type="term" value="F:heme binding"/>
    <property type="evidence" value="ECO:0007669"/>
    <property type="project" value="InterPro"/>
</dbReference>
<evidence type="ECO:0000256" key="1">
    <source>
        <dbReference type="ARBA" id="ARBA00001971"/>
    </source>
</evidence>
<evidence type="ECO:0000256" key="4">
    <source>
        <dbReference type="ARBA" id="ARBA00022723"/>
    </source>
</evidence>
<protein>
    <submittedName>
        <fullName evidence="11">Cytochrome P450</fullName>
    </submittedName>
</protein>
<feature type="binding site" description="axial binding residue" evidence="8">
    <location>
        <position position="474"/>
    </location>
    <ligand>
        <name>heme</name>
        <dbReference type="ChEBI" id="CHEBI:30413"/>
    </ligand>
    <ligandPart>
        <name>Fe</name>
        <dbReference type="ChEBI" id="CHEBI:18248"/>
    </ligandPart>
</feature>
<dbReference type="PANTHER" id="PTHR24287">
    <property type="entry name" value="P450, PUTATIVE (EUROFUNG)-RELATED"/>
    <property type="match status" value="1"/>
</dbReference>
<comment type="caution">
    <text evidence="11">The sequence shown here is derived from an EMBL/GenBank/DDBJ whole genome shotgun (WGS) entry which is preliminary data.</text>
</comment>
<evidence type="ECO:0000256" key="2">
    <source>
        <dbReference type="ARBA" id="ARBA00010617"/>
    </source>
</evidence>
<keyword evidence="3 8" id="KW-0349">Heme</keyword>
<dbReference type="InterPro" id="IPR047146">
    <property type="entry name" value="Cyt_P450_E_CYP52_fungi"/>
</dbReference>
<dbReference type="SUPFAM" id="SSF48264">
    <property type="entry name" value="Cytochrome P450"/>
    <property type="match status" value="1"/>
</dbReference>
<evidence type="ECO:0000256" key="9">
    <source>
        <dbReference type="RuleBase" id="RU000461"/>
    </source>
</evidence>
<sequence length="550" mass="62825">MEVPPGIEYLARVLPTTLLPSAATFIFLTRLLPLLNFAPLPLWARLLGAVLALPVTAILGYIYQERQEEREAAAWGAARIPLVPDEKWGGFGFTLIERLKENFLAGYPGDFVQDWCEQCQSNTVMTKILFEREITTVEPEYIKVILATEFDKFCKDPNSDGILHSLLGSGIFHRGLARPFFSRERISDFAMFDRHTQKAIGLMKKRLAEGHPLDFQDLVARFTLDSATEFLCERSVDSMAAGLPYPPNSPLADSASFVNHPSSTFVTSFMASQTLSVMRTPYGSRWPLWEFWTDRVKPHRKVVNDFIEPILNRTLEAKKQDKQVIRDAIFNILIAGRDTTAATLTLNEILEIVGKSRMPTYDDIRKMRFLRAFINETLRLYPPVPFDIRTSRNATTFPPLKPGDQPLYIPARTHCRYSVFRMHRRTDLWGPDAELTLQIAHHFDPDRFLDERVRKYLTANPFIFLPFNAGPRICIGQLFAYNEASFFLIRLLQNFSSFHLAPEAQPDWSKPPPSWKESCEGTKGTDKIMFGLNLTMYVKGGLWVTMDEAP</sequence>
<proteinExistence type="inferred from homology"/>
<dbReference type="PRINTS" id="PR00463">
    <property type="entry name" value="EP450I"/>
</dbReference>
<dbReference type="InterPro" id="IPR001128">
    <property type="entry name" value="Cyt_P450"/>
</dbReference>
<keyword evidence="5 9" id="KW-0560">Oxidoreductase</keyword>
<keyword evidence="4 8" id="KW-0479">Metal-binding</keyword>
<dbReference type="AlphaFoldDB" id="A0AAD7BE80"/>
<dbReference type="PROSITE" id="PS00086">
    <property type="entry name" value="CYTOCHROME_P450"/>
    <property type="match status" value="1"/>
</dbReference>
<organism evidence="11 12">
    <name type="scientific">Roridomyces roridus</name>
    <dbReference type="NCBI Taxonomy" id="1738132"/>
    <lineage>
        <taxon>Eukaryota</taxon>
        <taxon>Fungi</taxon>
        <taxon>Dikarya</taxon>
        <taxon>Basidiomycota</taxon>
        <taxon>Agaricomycotina</taxon>
        <taxon>Agaricomycetes</taxon>
        <taxon>Agaricomycetidae</taxon>
        <taxon>Agaricales</taxon>
        <taxon>Marasmiineae</taxon>
        <taxon>Mycenaceae</taxon>
        <taxon>Roridomyces</taxon>
    </lineage>
</organism>
<dbReference type="InterPro" id="IPR002401">
    <property type="entry name" value="Cyt_P450_E_grp-I"/>
</dbReference>
<dbReference type="Pfam" id="PF00067">
    <property type="entry name" value="p450"/>
    <property type="match status" value="1"/>
</dbReference>
<evidence type="ECO:0000256" key="7">
    <source>
        <dbReference type="ARBA" id="ARBA00023033"/>
    </source>
</evidence>
<evidence type="ECO:0000256" key="8">
    <source>
        <dbReference type="PIRSR" id="PIRSR602401-1"/>
    </source>
</evidence>
<dbReference type="PANTHER" id="PTHR24287:SF1">
    <property type="entry name" value="P450, PUTATIVE (EUROFUNG)-RELATED"/>
    <property type="match status" value="1"/>
</dbReference>
<evidence type="ECO:0000256" key="3">
    <source>
        <dbReference type="ARBA" id="ARBA00022617"/>
    </source>
</evidence>
<keyword evidence="12" id="KW-1185">Reference proteome</keyword>
<dbReference type="GO" id="GO:0005506">
    <property type="term" value="F:iron ion binding"/>
    <property type="evidence" value="ECO:0007669"/>
    <property type="project" value="InterPro"/>
</dbReference>
<comment type="cofactor">
    <cofactor evidence="1 8">
        <name>heme</name>
        <dbReference type="ChEBI" id="CHEBI:30413"/>
    </cofactor>
</comment>
<keyword evidence="6 8" id="KW-0408">Iron</keyword>
<evidence type="ECO:0000256" key="6">
    <source>
        <dbReference type="ARBA" id="ARBA00023004"/>
    </source>
</evidence>
<feature type="transmembrane region" description="Helical" evidence="10">
    <location>
        <begin position="12"/>
        <end position="35"/>
    </location>
</feature>
<keyword evidence="10" id="KW-0472">Membrane</keyword>
<dbReference type="Gene3D" id="1.10.630.10">
    <property type="entry name" value="Cytochrome P450"/>
    <property type="match status" value="1"/>
</dbReference>
<reference evidence="11" key="1">
    <citation type="submission" date="2023-03" db="EMBL/GenBank/DDBJ databases">
        <title>Massive genome expansion in bonnet fungi (Mycena s.s.) driven by repeated elements and novel gene families across ecological guilds.</title>
        <authorList>
            <consortium name="Lawrence Berkeley National Laboratory"/>
            <person name="Harder C.B."/>
            <person name="Miyauchi S."/>
            <person name="Viragh M."/>
            <person name="Kuo A."/>
            <person name="Thoen E."/>
            <person name="Andreopoulos B."/>
            <person name="Lu D."/>
            <person name="Skrede I."/>
            <person name="Drula E."/>
            <person name="Henrissat B."/>
            <person name="Morin E."/>
            <person name="Kohler A."/>
            <person name="Barry K."/>
            <person name="LaButti K."/>
            <person name="Morin E."/>
            <person name="Salamov A."/>
            <person name="Lipzen A."/>
            <person name="Mereny Z."/>
            <person name="Hegedus B."/>
            <person name="Baldrian P."/>
            <person name="Stursova M."/>
            <person name="Weitz H."/>
            <person name="Taylor A."/>
            <person name="Grigoriev I.V."/>
            <person name="Nagy L.G."/>
            <person name="Martin F."/>
            <person name="Kauserud H."/>
        </authorList>
    </citation>
    <scope>NUCLEOTIDE SEQUENCE</scope>
    <source>
        <strain evidence="11">9284</strain>
    </source>
</reference>
<dbReference type="PRINTS" id="PR00385">
    <property type="entry name" value="P450"/>
</dbReference>
<dbReference type="GO" id="GO:0004497">
    <property type="term" value="F:monooxygenase activity"/>
    <property type="evidence" value="ECO:0007669"/>
    <property type="project" value="UniProtKB-KW"/>
</dbReference>
<evidence type="ECO:0000256" key="5">
    <source>
        <dbReference type="ARBA" id="ARBA00023002"/>
    </source>
</evidence>
<comment type="similarity">
    <text evidence="2 9">Belongs to the cytochrome P450 family.</text>
</comment>
<dbReference type="Proteomes" id="UP001221142">
    <property type="component" value="Unassembled WGS sequence"/>
</dbReference>
<name>A0AAD7BE80_9AGAR</name>
<evidence type="ECO:0000313" key="12">
    <source>
        <dbReference type="Proteomes" id="UP001221142"/>
    </source>
</evidence>
<keyword evidence="7 9" id="KW-0503">Monooxygenase</keyword>
<evidence type="ECO:0000256" key="10">
    <source>
        <dbReference type="SAM" id="Phobius"/>
    </source>
</evidence>
<feature type="transmembrane region" description="Helical" evidence="10">
    <location>
        <begin position="42"/>
        <end position="63"/>
    </location>
</feature>
<dbReference type="GO" id="GO:0016705">
    <property type="term" value="F:oxidoreductase activity, acting on paired donors, with incorporation or reduction of molecular oxygen"/>
    <property type="evidence" value="ECO:0007669"/>
    <property type="project" value="InterPro"/>
</dbReference>
<accession>A0AAD7BE80</accession>
<evidence type="ECO:0000313" key="11">
    <source>
        <dbReference type="EMBL" id="KAJ7618428.1"/>
    </source>
</evidence>
<keyword evidence="10" id="KW-1133">Transmembrane helix</keyword>
<gene>
    <name evidence="11" type="ORF">FB45DRAFT_981136</name>
</gene>
<dbReference type="EMBL" id="JARKIF010000019">
    <property type="protein sequence ID" value="KAJ7618428.1"/>
    <property type="molecule type" value="Genomic_DNA"/>
</dbReference>
<dbReference type="InterPro" id="IPR036396">
    <property type="entry name" value="Cyt_P450_sf"/>
</dbReference>
<dbReference type="InterPro" id="IPR017972">
    <property type="entry name" value="Cyt_P450_CS"/>
</dbReference>